<protein>
    <submittedName>
        <fullName evidence="1">Uncharacterized protein</fullName>
    </submittedName>
</protein>
<sequence length="68" mass="7543">MEPIGYGLAINFPPLIFTQEASFALTLSLLRTREQGFAQTSAGFEGVLAKVMRVLPEATRRSGQWSKR</sequence>
<name>A0A8J3MWD9_9CHLR</name>
<dbReference type="EMBL" id="BNJF01000003">
    <property type="protein sequence ID" value="GHO47480.1"/>
    <property type="molecule type" value="Genomic_DNA"/>
</dbReference>
<reference evidence="1" key="1">
    <citation type="submission" date="2020-10" db="EMBL/GenBank/DDBJ databases">
        <title>Taxonomic study of unclassified bacteria belonging to the class Ktedonobacteria.</title>
        <authorList>
            <person name="Yabe S."/>
            <person name="Wang C.M."/>
            <person name="Zheng Y."/>
            <person name="Sakai Y."/>
            <person name="Cavaletti L."/>
            <person name="Monciardini P."/>
            <person name="Donadio S."/>
        </authorList>
    </citation>
    <scope>NUCLEOTIDE SEQUENCE</scope>
    <source>
        <strain evidence="1">SOSP1-1</strain>
    </source>
</reference>
<keyword evidence="2" id="KW-1185">Reference proteome</keyword>
<dbReference type="AlphaFoldDB" id="A0A8J3MWD9"/>
<evidence type="ECO:0000313" key="1">
    <source>
        <dbReference type="EMBL" id="GHO47480.1"/>
    </source>
</evidence>
<gene>
    <name evidence="1" type="ORF">KSX_56430</name>
</gene>
<comment type="caution">
    <text evidence="1">The sequence shown here is derived from an EMBL/GenBank/DDBJ whole genome shotgun (WGS) entry which is preliminary data.</text>
</comment>
<dbReference type="Proteomes" id="UP000612362">
    <property type="component" value="Unassembled WGS sequence"/>
</dbReference>
<proteinExistence type="predicted"/>
<organism evidence="1 2">
    <name type="scientific">Ktedonospora formicarum</name>
    <dbReference type="NCBI Taxonomy" id="2778364"/>
    <lineage>
        <taxon>Bacteria</taxon>
        <taxon>Bacillati</taxon>
        <taxon>Chloroflexota</taxon>
        <taxon>Ktedonobacteria</taxon>
        <taxon>Ktedonobacterales</taxon>
        <taxon>Ktedonobacteraceae</taxon>
        <taxon>Ktedonospora</taxon>
    </lineage>
</organism>
<evidence type="ECO:0000313" key="2">
    <source>
        <dbReference type="Proteomes" id="UP000612362"/>
    </source>
</evidence>
<accession>A0A8J3MWD9</accession>